<dbReference type="AlphaFoldDB" id="A0A9D9N2C2"/>
<evidence type="ECO:0000256" key="6">
    <source>
        <dbReference type="HAMAP-Rule" id="MF_01007"/>
    </source>
</evidence>
<dbReference type="Proteomes" id="UP000823638">
    <property type="component" value="Unassembled WGS sequence"/>
</dbReference>
<evidence type="ECO:0000256" key="5">
    <source>
        <dbReference type="ARBA" id="ARBA00022691"/>
    </source>
</evidence>
<dbReference type="Gene3D" id="3.40.50.150">
    <property type="entry name" value="Vaccinia Virus protein VP39"/>
    <property type="match status" value="1"/>
</dbReference>
<reference evidence="7" key="2">
    <citation type="journal article" date="2021" name="PeerJ">
        <title>Extensive microbial diversity within the chicken gut microbiome revealed by metagenomics and culture.</title>
        <authorList>
            <person name="Gilroy R."/>
            <person name="Ravi A."/>
            <person name="Getino M."/>
            <person name="Pursley I."/>
            <person name="Horton D.L."/>
            <person name="Alikhan N.F."/>
            <person name="Baker D."/>
            <person name="Gharbi K."/>
            <person name="Hall N."/>
            <person name="Watson M."/>
            <person name="Adriaenssens E.M."/>
            <person name="Foster-Nyarko E."/>
            <person name="Jarju S."/>
            <person name="Secka A."/>
            <person name="Antonio M."/>
            <person name="Oren A."/>
            <person name="Chaudhuri R.R."/>
            <person name="La Ragione R."/>
            <person name="Hildebrand F."/>
            <person name="Pallen M.J."/>
        </authorList>
    </citation>
    <scope>NUCLEOTIDE SEQUENCE</scope>
    <source>
        <strain evidence="7">10532</strain>
    </source>
</reference>
<dbReference type="PANTHER" id="PTHR11265:SF0">
    <property type="entry name" value="12S RRNA N4-METHYLCYTIDINE METHYLTRANSFERASE"/>
    <property type="match status" value="1"/>
</dbReference>
<dbReference type="HAMAP" id="MF_01007">
    <property type="entry name" value="16SrRNA_methyltr_H"/>
    <property type="match status" value="1"/>
</dbReference>
<sequence length="316" mass="36193">MNAVHVPVMLEETLALLEPEQKDSLLIDCTMGEGGHSYGFLSRYPDLKVVGLDRDSGIQKRAKERLEEFSSRTAFYHTWFDDFFSCYPSELKRPDLILFDLGISVYHYELSGRGFTFRDKEPLDMRLDTSCGESAMDIVNGYSKEDLADLIYSFGEERYSRRIAEKIVEERSKFPIKFSNQLAEIIYNSVPGEYRHGRIHPATRTFQALRIKVNSELDRLRRALENAYRVLSPGGKMGVITFHSLEDRIVKNFFKDKCRVCICPENQVRCICGGRPGGVLLNKKVIEAGAQEVKDNPPSRSAKLRGIRKIYDREAV</sequence>
<comment type="function">
    <text evidence="6">Specifically methylates the N4 position of cytidine in position 1402 (C1402) of 16S rRNA.</text>
</comment>
<dbReference type="NCBIfam" id="TIGR00006">
    <property type="entry name" value="16S rRNA (cytosine(1402)-N(4))-methyltransferase RsmH"/>
    <property type="match status" value="1"/>
</dbReference>
<feature type="binding site" evidence="6">
    <location>
        <position position="53"/>
    </location>
    <ligand>
        <name>S-adenosyl-L-methionine</name>
        <dbReference type="ChEBI" id="CHEBI:59789"/>
    </ligand>
</feature>
<reference evidence="7" key="1">
    <citation type="submission" date="2020-10" db="EMBL/GenBank/DDBJ databases">
        <authorList>
            <person name="Gilroy R."/>
        </authorList>
    </citation>
    <scope>NUCLEOTIDE SEQUENCE</scope>
    <source>
        <strain evidence="7">10532</strain>
    </source>
</reference>
<name>A0A9D9N2C2_9SPIR</name>
<evidence type="ECO:0000256" key="4">
    <source>
        <dbReference type="ARBA" id="ARBA00022679"/>
    </source>
</evidence>
<dbReference type="InterPro" id="IPR002903">
    <property type="entry name" value="RsmH"/>
</dbReference>
<organism evidence="7 8">
    <name type="scientific">Candidatus Gallitreponema excrementavium</name>
    <dbReference type="NCBI Taxonomy" id="2840840"/>
    <lineage>
        <taxon>Bacteria</taxon>
        <taxon>Pseudomonadati</taxon>
        <taxon>Spirochaetota</taxon>
        <taxon>Spirochaetia</taxon>
        <taxon>Spirochaetales</taxon>
        <taxon>Candidatus Gallitreponema</taxon>
    </lineage>
</organism>
<keyword evidence="5 6" id="KW-0949">S-adenosyl-L-methionine</keyword>
<feature type="binding site" evidence="6">
    <location>
        <position position="80"/>
    </location>
    <ligand>
        <name>S-adenosyl-L-methionine</name>
        <dbReference type="ChEBI" id="CHEBI:59789"/>
    </ligand>
</feature>
<keyword evidence="2 6" id="KW-0698">rRNA processing</keyword>
<dbReference type="Gene3D" id="1.10.150.170">
    <property type="entry name" value="Putative methyltransferase TM0872, insert domain"/>
    <property type="match status" value="1"/>
</dbReference>
<evidence type="ECO:0000313" key="8">
    <source>
        <dbReference type="Proteomes" id="UP000823638"/>
    </source>
</evidence>
<evidence type="ECO:0000256" key="2">
    <source>
        <dbReference type="ARBA" id="ARBA00022552"/>
    </source>
</evidence>
<gene>
    <name evidence="6 7" type="primary">rsmH</name>
    <name evidence="7" type="ORF">IAA81_05200</name>
</gene>
<dbReference type="EC" id="2.1.1.199" evidence="6"/>
<feature type="binding site" evidence="6">
    <location>
        <position position="100"/>
    </location>
    <ligand>
        <name>S-adenosyl-L-methionine</name>
        <dbReference type="ChEBI" id="CHEBI:59789"/>
    </ligand>
</feature>
<evidence type="ECO:0000313" key="7">
    <source>
        <dbReference type="EMBL" id="MBO8457610.1"/>
    </source>
</evidence>
<keyword evidence="4 6" id="KW-0808">Transferase</keyword>
<dbReference type="InterPro" id="IPR029063">
    <property type="entry name" value="SAM-dependent_MTases_sf"/>
</dbReference>
<comment type="caution">
    <text evidence="7">The sequence shown here is derived from an EMBL/GenBank/DDBJ whole genome shotgun (WGS) entry which is preliminary data.</text>
</comment>
<comment type="catalytic activity">
    <reaction evidence="6">
        <text>cytidine(1402) in 16S rRNA + S-adenosyl-L-methionine = N(4)-methylcytidine(1402) in 16S rRNA + S-adenosyl-L-homocysteine + H(+)</text>
        <dbReference type="Rhea" id="RHEA:42928"/>
        <dbReference type="Rhea" id="RHEA-COMP:10286"/>
        <dbReference type="Rhea" id="RHEA-COMP:10287"/>
        <dbReference type="ChEBI" id="CHEBI:15378"/>
        <dbReference type="ChEBI" id="CHEBI:57856"/>
        <dbReference type="ChEBI" id="CHEBI:59789"/>
        <dbReference type="ChEBI" id="CHEBI:74506"/>
        <dbReference type="ChEBI" id="CHEBI:82748"/>
        <dbReference type="EC" id="2.1.1.199"/>
    </reaction>
</comment>
<dbReference type="PANTHER" id="PTHR11265">
    <property type="entry name" value="S-ADENOSYL-METHYLTRANSFERASE MRAW"/>
    <property type="match status" value="1"/>
</dbReference>
<protein>
    <recommendedName>
        <fullName evidence="6">Ribosomal RNA small subunit methyltransferase H</fullName>
        <ecNumber evidence="6">2.1.1.199</ecNumber>
    </recommendedName>
    <alternativeName>
        <fullName evidence="6">16S rRNA m(4)C1402 methyltransferase</fullName>
    </alternativeName>
    <alternativeName>
        <fullName evidence="6">rRNA (cytosine-N(4)-)-methyltransferase RsmH</fullName>
    </alternativeName>
</protein>
<dbReference type="GO" id="GO:0005737">
    <property type="term" value="C:cytoplasm"/>
    <property type="evidence" value="ECO:0007669"/>
    <property type="project" value="UniProtKB-SubCell"/>
</dbReference>
<proteinExistence type="inferred from homology"/>
<dbReference type="GO" id="GO:0070475">
    <property type="term" value="P:rRNA base methylation"/>
    <property type="evidence" value="ECO:0007669"/>
    <property type="project" value="UniProtKB-UniRule"/>
</dbReference>
<feature type="binding site" evidence="6">
    <location>
        <begin position="34"/>
        <end position="36"/>
    </location>
    <ligand>
        <name>S-adenosyl-L-methionine</name>
        <dbReference type="ChEBI" id="CHEBI:59789"/>
    </ligand>
</feature>
<accession>A0A9D9N2C2</accession>
<dbReference type="GO" id="GO:0071424">
    <property type="term" value="F:rRNA (cytosine-N4-)-methyltransferase activity"/>
    <property type="evidence" value="ECO:0007669"/>
    <property type="project" value="UniProtKB-UniRule"/>
</dbReference>
<evidence type="ECO:0000256" key="1">
    <source>
        <dbReference type="ARBA" id="ARBA00010396"/>
    </source>
</evidence>
<keyword evidence="6" id="KW-0963">Cytoplasm</keyword>
<dbReference type="EMBL" id="JADIMM010000070">
    <property type="protein sequence ID" value="MBO8457610.1"/>
    <property type="molecule type" value="Genomic_DNA"/>
</dbReference>
<dbReference type="Pfam" id="PF01795">
    <property type="entry name" value="Methyltransf_5"/>
    <property type="match status" value="1"/>
</dbReference>
<keyword evidence="3 6" id="KW-0489">Methyltransferase</keyword>
<comment type="subcellular location">
    <subcellularLocation>
        <location evidence="6">Cytoplasm</location>
    </subcellularLocation>
</comment>
<feature type="binding site" evidence="6">
    <location>
        <position position="107"/>
    </location>
    <ligand>
        <name>S-adenosyl-L-methionine</name>
        <dbReference type="ChEBI" id="CHEBI:59789"/>
    </ligand>
</feature>
<dbReference type="PIRSF" id="PIRSF004486">
    <property type="entry name" value="MraW"/>
    <property type="match status" value="1"/>
</dbReference>
<dbReference type="InterPro" id="IPR023397">
    <property type="entry name" value="SAM-dep_MeTrfase_MraW_recog"/>
</dbReference>
<comment type="similarity">
    <text evidence="1 6">Belongs to the methyltransferase superfamily. RsmH family.</text>
</comment>
<dbReference type="SUPFAM" id="SSF81799">
    <property type="entry name" value="Putative methyltransferase TM0872, insert domain"/>
    <property type="match status" value="1"/>
</dbReference>
<evidence type="ECO:0000256" key="3">
    <source>
        <dbReference type="ARBA" id="ARBA00022603"/>
    </source>
</evidence>
<dbReference type="SUPFAM" id="SSF53335">
    <property type="entry name" value="S-adenosyl-L-methionine-dependent methyltransferases"/>
    <property type="match status" value="1"/>
</dbReference>